<sequence>MPSVARVGDTTSHGGVVVGPGVSTVLVGGLPAATVGDVVLCPGLAHPALPGPQPVVRGSATVLVGGRPVARTGDPLACGAVVVRGVPTVLVGC</sequence>
<evidence type="ECO:0000313" key="2">
    <source>
        <dbReference type="Proteomes" id="UP000605670"/>
    </source>
</evidence>
<dbReference type="AlphaFoldDB" id="A0A917BIF2"/>
<protein>
    <recommendedName>
        <fullName evidence="3">Zn-binding Pro-Ala-Ala-Arg (PAAR) domain-containing protein, incolved in TypeVI secretion</fullName>
    </recommendedName>
</protein>
<dbReference type="EMBL" id="BMEM01000001">
    <property type="protein sequence ID" value="GGF40646.1"/>
    <property type="molecule type" value="Genomic_DNA"/>
</dbReference>
<dbReference type="RefSeq" id="WP_188428054.1">
    <property type="nucleotide sequence ID" value="NZ_BAABKH010000010.1"/>
</dbReference>
<organism evidence="1 2">
    <name type="scientific">Ornithinimicrobium tianjinense</name>
    <dbReference type="NCBI Taxonomy" id="1195761"/>
    <lineage>
        <taxon>Bacteria</taxon>
        <taxon>Bacillati</taxon>
        <taxon>Actinomycetota</taxon>
        <taxon>Actinomycetes</taxon>
        <taxon>Micrococcales</taxon>
        <taxon>Ornithinimicrobiaceae</taxon>
        <taxon>Ornithinimicrobium</taxon>
    </lineage>
</organism>
<dbReference type="Gene3D" id="2.60.200.60">
    <property type="match status" value="1"/>
</dbReference>
<evidence type="ECO:0008006" key="3">
    <source>
        <dbReference type="Google" id="ProtNLM"/>
    </source>
</evidence>
<keyword evidence="2" id="KW-1185">Reference proteome</keyword>
<evidence type="ECO:0000313" key="1">
    <source>
        <dbReference type="EMBL" id="GGF40646.1"/>
    </source>
</evidence>
<name>A0A917BIF2_9MICO</name>
<comment type="caution">
    <text evidence="1">The sequence shown here is derived from an EMBL/GenBank/DDBJ whole genome shotgun (WGS) entry which is preliminary data.</text>
</comment>
<dbReference type="InterPro" id="IPR008727">
    <property type="entry name" value="PAAR_motif"/>
</dbReference>
<reference evidence="1" key="1">
    <citation type="journal article" date="2014" name="Int. J. Syst. Evol. Microbiol.">
        <title>Complete genome sequence of Corynebacterium casei LMG S-19264T (=DSM 44701T), isolated from a smear-ripened cheese.</title>
        <authorList>
            <consortium name="US DOE Joint Genome Institute (JGI-PGF)"/>
            <person name="Walter F."/>
            <person name="Albersmeier A."/>
            <person name="Kalinowski J."/>
            <person name="Ruckert C."/>
        </authorList>
    </citation>
    <scope>NUCLEOTIDE SEQUENCE</scope>
    <source>
        <strain evidence="1">CGMCC 1.12160</strain>
    </source>
</reference>
<dbReference type="Proteomes" id="UP000605670">
    <property type="component" value="Unassembled WGS sequence"/>
</dbReference>
<proteinExistence type="predicted"/>
<dbReference type="Pfam" id="PF05488">
    <property type="entry name" value="PAAR_motif"/>
    <property type="match status" value="1"/>
</dbReference>
<accession>A0A917BIF2</accession>
<reference evidence="1" key="2">
    <citation type="submission" date="2020-09" db="EMBL/GenBank/DDBJ databases">
        <authorList>
            <person name="Sun Q."/>
            <person name="Zhou Y."/>
        </authorList>
    </citation>
    <scope>NUCLEOTIDE SEQUENCE</scope>
    <source>
        <strain evidence="1">CGMCC 1.12160</strain>
    </source>
</reference>
<gene>
    <name evidence="1" type="ORF">GCM10011366_05370</name>
</gene>